<dbReference type="Proteomes" id="UP000231263">
    <property type="component" value="Unassembled WGS sequence"/>
</dbReference>
<protein>
    <submittedName>
        <fullName evidence="2">Uncharacterized protein</fullName>
    </submittedName>
</protein>
<organism evidence="2 3">
    <name type="scientific">Candidatus Uhrbacteria bacterium CG_4_9_14_3_um_filter_41_35</name>
    <dbReference type="NCBI Taxonomy" id="1975034"/>
    <lineage>
        <taxon>Bacteria</taxon>
        <taxon>Candidatus Uhriibacteriota</taxon>
    </lineage>
</organism>
<accession>A0A2M7XED3</accession>
<feature type="transmembrane region" description="Helical" evidence="1">
    <location>
        <begin position="40"/>
        <end position="60"/>
    </location>
</feature>
<gene>
    <name evidence="2" type="ORF">CO173_03765</name>
</gene>
<keyword evidence="1" id="KW-1133">Transmembrane helix</keyword>
<reference evidence="3" key="1">
    <citation type="submission" date="2017-09" db="EMBL/GenBank/DDBJ databases">
        <title>Depth-based differentiation of microbial function through sediment-hosted aquifers and enrichment of novel symbionts in the deep terrestrial subsurface.</title>
        <authorList>
            <person name="Probst A.J."/>
            <person name="Ladd B."/>
            <person name="Jarett J.K."/>
            <person name="Geller-Mcgrath D.E."/>
            <person name="Sieber C.M.K."/>
            <person name="Emerson J.B."/>
            <person name="Anantharaman K."/>
            <person name="Thomas B.C."/>
            <person name="Malmstrom R."/>
            <person name="Stieglmeier M."/>
            <person name="Klingl A."/>
            <person name="Woyke T."/>
            <person name="Ryan C.M."/>
            <person name="Banfield J.F."/>
        </authorList>
    </citation>
    <scope>NUCLEOTIDE SEQUENCE [LARGE SCALE GENOMIC DNA]</scope>
</reference>
<feature type="transmembrane region" description="Helical" evidence="1">
    <location>
        <begin position="6"/>
        <end position="28"/>
    </location>
</feature>
<dbReference type="EMBL" id="PFWT01000018">
    <property type="protein sequence ID" value="PJA46066.1"/>
    <property type="molecule type" value="Genomic_DNA"/>
</dbReference>
<evidence type="ECO:0000313" key="2">
    <source>
        <dbReference type="EMBL" id="PJA46066.1"/>
    </source>
</evidence>
<keyword evidence="1" id="KW-0812">Transmembrane</keyword>
<evidence type="ECO:0000313" key="3">
    <source>
        <dbReference type="Proteomes" id="UP000231263"/>
    </source>
</evidence>
<comment type="caution">
    <text evidence="2">The sequence shown here is derived from an EMBL/GenBank/DDBJ whole genome shotgun (WGS) entry which is preliminary data.</text>
</comment>
<keyword evidence="1" id="KW-0472">Membrane</keyword>
<sequence length="65" mass="6958">MSYLLITGLIFIGVPVFVIIAISLIITINFARDDGDAKALLNFALMSIGLGIVFVLAHFATSAFK</sequence>
<dbReference type="AlphaFoldDB" id="A0A2M7XED3"/>
<proteinExistence type="predicted"/>
<name>A0A2M7XED3_9BACT</name>
<evidence type="ECO:0000256" key="1">
    <source>
        <dbReference type="SAM" id="Phobius"/>
    </source>
</evidence>